<name>A0A9D7K2M7_9PROT</name>
<dbReference type="Proteomes" id="UP000886689">
    <property type="component" value="Unassembled WGS sequence"/>
</dbReference>
<accession>A0A9D7K2M7</accession>
<dbReference type="PIRSF" id="PIRSF015283">
    <property type="entry name" value="Regulatory_RpfE"/>
    <property type="match status" value="1"/>
</dbReference>
<comment type="caution">
    <text evidence="1">The sequence shown here is derived from an EMBL/GenBank/DDBJ whole genome shotgun (WGS) entry which is preliminary data.</text>
</comment>
<dbReference type="EMBL" id="JADJUC010000008">
    <property type="protein sequence ID" value="MBK8524289.1"/>
    <property type="molecule type" value="Genomic_DNA"/>
</dbReference>
<evidence type="ECO:0008006" key="3">
    <source>
        <dbReference type="Google" id="ProtNLM"/>
    </source>
</evidence>
<dbReference type="InterPro" id="IPR016631">
    <property type="entry name" value="Regulatory_RpfE"/>
</dbReference>
<gene>
    <name evidence="1" type="ORF">IPL58_09290</name>
</gene>
<reference evidence="1" key="1">
    <citation type="submission" date="2020-10" db="EMBL/GenBank/DDBJ databases">
        <title>Connecting structure to function with the recovery of over 1000 high-quality activated sludge metagenome-assembled genomes encoding full-length rRNA genes using long-read sequencing.</title>
        <authorList>
            <person name="Singleton C.M."/>
            <person name="Petriglieri F."/>
            <person name="Kristensen J.M."/>
            <person name="Kirkegaard R.H."/>
            <person name="Michaelsen T.Y."/>
            <person name="Andersen M.H."/>
            <person name="Karst S.M."/>
            <person name="Dueholm M.S."/>
            <person name="Nielsen P.H."/>
            <person name="Albertsen M."/>
        </authorList>
    </citation>
    <scope>NUCLEOTIDE SEQUENCE</scope>
    <source>
        <strain evidence="1">Hirt_18-Q3-R61-65_BATAC.395</strain>
    </source>
</reference>
<proteinExistence type="predicted"/>
<sequence>MRLTLLIPELIWPEPGDTAALGDLPCPALATLLARASFSRPSTAGTTFDATIAESFGLDPFAPYAALRLLGEEISGVVPGDHHWACADPVHLRFHQERLILADGATIAVSAEEAVQLTATLNQYFADIGEFHAAAPDRWYLRLAVKTDFQTPPLSAMAGRRVEQLLPEEAGTAWLRKLLNEAQMLLHSQASNEARTDAGQLAINSLWLWGPGQLPQGLKTEFDSVWASHPLARGLARCAGIACHDTPASLDALLSQANTDNPLVVIDDLLAAVQYEDADAWRKGMITLEANWFAPLLAAVRAGKLTLGLRASTIYGALSWQASRSDVWRLWKRPQPLKTLATSLAEHA</sequence>
<evidence type="ECO:0000313" key="1">
    <source>
        <dbReference type="EMBL" id="MBK8524289.1"/>
    </source>
</evidence>
<evidence type="ECO:0000313" key="2">
    <source>
        <dbReference type="Proteomes" id="UP000886689"/>
    </source>
</evidence>
<organism evidence="1 2">
    <name type="scientific">Candidatus Proximibacter danicus</name>
    <dbReference type="NCBI Taxonomy" id="2954365"/>
    <lineage>
        <taxon>Bacteria</taxon>
        <taxon>Pseudomonadati</taxon>
        <taxon>Pseudomonadota</taxon>
        <taxon>Betaproteobacteria</taxon>
        <taxon>Candidatus Proximibacter</taxon>
    </lineage>
</organism>
<dbReference type="AlphaFoldDB" id="A0A9D7K2M7"/>
<protein>
    <recommendedName>
        <fullName evidence="3">Phosphoglycerate mutase</fullName>
    </recommendedName>
</protein>